<evidence type="ECO:0000256" key="5">
    <source>
        <dbReference type="HAMAP-Rule" id="MF_01080"/>
    </source>
</evidence>
<name>A0A9D0YP26_AQUAO</name>
<dbReference type="InterPro" id="IPR002501">
    <property type="entry name" value="PsdUridine_synth_N"/>
</dbReference>
<dbReference type="AlphaFoldDB" id="A0A9D0YP26"/>
<comment type="catalytic activity">
    <reaction evidence="1 5">
        <text>uridine(55) in tRNA = pseudouridine(55) in tRNA</text>
        <dbReference type="Rhea" id="RHEA:42532"/>
        <dbReference type="Rhea" id="RHEA-COMP:10101"/>
        <dbReference type="Rhea" id="RHEA-COMP:10102"/>
        <dbReference type="ChEBI" id="CHEBI:65314"/>
        <dbReference type="ChEBI" id="CHEBI:65315"/>
        <dbReference type="EC" id="5.4.99.25"/>
    </reaction>
</comment>
<feature type="domain" description="Pseudouridine synthase II N-terminal" evidence="6">
    <location>
        <begin position="26"/>
        <end position="174"/>
    </location>
</feature>
<dbReference type="EC" id="5.4.99.25" evidence="5"/>
<dbReference type="PANTHER" id="PTHR13767">
    <property type="entry name" value="TRNA-PSEUDOURIDINE SYNTHASE"/>
    <property type="match status" value="1"/>
</dbReference>
<evidence type="ECO:0000256" key="4">
    <source>
        <dbReference type="ARBA" id="ARBA00023235"/>
    </source>
</evidence>
<dbReference type="Proteomes" id="UP000606463">
    <property type="component" value="Unassembled WGS sequence"/>
</dbReference>
<dbReference type="Gene3D" id="3.30.2350.10">
    <property type="entry name" value="Pseudouridine synthase"/>
    <property type="match status" value="1"/>
</dbReference>
<dbReference type="EMBL" id="DQVE01000043">
    <property type="protein sequence ID" value="HIP98520.1"/>
    <property type="molecule type" value="Genomic_DNA"/>
</dbReference>
<proteinExistence type="inferred from homology"/>
<keyword evidence="4 5" id="KW-0413">Isomerase</keyword>
<evidence type="ECO:0000256" key="3">
    <source>
        <dbReference type="ARBA" id="ARBA00022694"/>
    </source>
</evidence>
<sequence>MEELFGLLPVYKPKGLTSTEVLNRIKKKFKISKLGHTGTLDPFAEGLLILLFGKATRLAEYYQKLPKRYIAGGILGIETDTYDITGKVIRKTHGNYPSREELEEIVKTFKGEILQVPPPFSAKKVRGKRAYKLARKGELINLKPVKVKIYEIHLLEYKPPHFTLDVKVSGGTYVRSLIKDIGAKTYLGATTESLKRTEIDGMDLSFAIPLEEVLNLEDLKEVLLPPDEGLVFPKLEIDERRLKLLKNGVYIPLEGDFREGELVRVYSPSGFSAIGKVVEGKLKPEKVFV</sequence>
<dbReference type="PANTHER" id="PTHR13767:SF2">
    <property type="entry name" value="PSEUDOURIDYLATE SYNTHASE TRUB1"/>
    <property type="match status" value="1"/>
</dbReference>
<comment type="similarity">
    <text evidence="2 5">Belongs to the pseudouridine synthase TruB family. Type 1 subfamily.</text>
</comment>
<dbReference type="CDD" id="cd02573">
    <property type="entry name" value="PseudoU_synth_EcTruB"/>
    <property type="match status" value="1"/>
</dbReference>
<gene>
    <name evidence="5 7" type="primary">truB</name>
    <name evidence="7" type="ORF">EYH37_04060</name>
</gene>
<dbReference type="Pfam" id="PF01509">
    <property type="entry name" value="TruB_N"/>
    <property type="match status" value="1"/>
</dbReference>
<evidence type="ECO:0000313" key="7">
    <source>
        <dbReference type="EMBL" id="HIP98520.1"/>
    </source>
</evidence>
<dbReference type="InterPro" id="IPR014780">
    <property type="entry name" value="tRNA_psdUridine_synth_TruB"/>
</dbReference>
<accession>A0A9D0YP26</accession>
<dbReference type="InterPro" id="IPR020103">
    <property type="entry name" value="PsdUridine_synth_cat_dom_sf"/>
</dbReference>
<dbReference type="GO" id="GO:0031119">
    <property type="term" value="P:tRNA pseudouridine synthesis"/>
    <property type="evidence" value="ECO:0007669"/>
    <property type="project" value="UniProtKB-UniRule"/>
</dbReference>
<reference evidence="7" key="1">
    <citation type="journal article" date="2020" name="ISME J.">
        <title>Gammaproteobacteria mediating utilization of methyl-, sulfur- and petroleum organic compounds in deep ocean hydrothermal plumes.</title>
        <authorList>
            <person name="Zhou Z."/>
            <person name="Liu Y."/>
            <person name="Pan J."/>
            <person name="Cron B.R."/>
            <person name="Toner B.M."/>
            <person name="Anantharaman K."/>
            <person name="Breier J.A."/>
            <person name="Dick G.J."/>
            <person name="Li M."/>
        </authorList>
    </citation>
    <scope>NUCLEOTIDE SEQUENCE</scope>
    <source>
        <strain evidence="7">SZUA-1501</strain>
    </source>
</reference>
<comment type="caution">
    <text evidence="7">The sequence shown here is derived from an EMBL/GenBank/DDBJ whole genome shotgun (WGS) entry which is preliminary data.</text>
</comment>
<evidence type="ECO:0000259" key="6">
    <source>
        <dbReference type="Pfam" id="PF01509"/>
    </source>
</evidence>
<protein>
    <recommendedName>
        <fullName evidence="5">tRNA pseudouridine synthase B</fullName>
        <ecNumber evidence="5">5.4.99.25</ecNumber>
    </recommendedName>
    <alternativeName>
        <fullName evidence="5">tRNA pseudouridine(55) synthase</fullName>
        <shortName evidence="5">Psi55 synthase</shortName>
    </alternativeName>
    <alternativeName>
        <fullName evidence="5">tRNA pseudouridylate synthase</fullName>
    </alternativeName>
    <alternativeName>
        <fullName evidence="5">tRNA-uridine isomerase</fullName>
    </alternativeName>
</protein>
<evidence type="ECO:0000256" key="1">
    <source>
        <dbReference type="ARBA" id="ARBA00000385"/>
    </source>
</evidence>
<organism evidence="7 8">
    <name type="scientific">Aquifex aeolicus</name>
    <dbReference type="NCBI Taxonomy" id="63363"/>
    <lineage>
        <taxon>Bacteria</taxon>
        <taxon>Pseudomonadati</taxon>
        <taxon>Aquificota</taxon>
        <taxon>Aquificia</taxon>
        <taxon>Aquificales</taxon>
        <taxon>Aquificaceae</taxon>
        <taxon>Aquifex</taxon>
    </lineage>
</organism>
<feature type="active site" description="Nucleophile" evidence="5">
    <location>
        <position position="41"/>
    </location>
</feature>
<comment type="function">
    <text evidence="5">Responsible for synthesis of pseudouridine from uracil-55 in the psi GC loop of transfer RNAs.</text>
</comment>
<dbReference type="GO" id="GO:0160148">
    <property type="term" value="F:tRNA pseudouridine(55) synthase activity"/>
    <property type="evidence" value="ECO:0007669"/>
    <property type="project" value="UniProtKB-EC"/>
</dbReference>
<evidence type="ECO:0000313" key="8">
    <source>
        <dbReference type="Proteomes" id="UP000606463"/>
    </source>
</evidence>
<dbReference type="GO" id="GO:1990481">
    <property type="term" value="P:mRNA pseudouridine synthesis"/>
    <property type="evidence" value="ECO:0007669"/>
    <property type="project" value="TreeGrafter"/>
</dbReference>
<keyword evidence="3 5" id="KW-0819">tRNA processing</keyword>
<dbReference type="NCBIfam" id="TIGR00431">
    <property type="entry name" value="TruB"/>
    <property type="match status" value="1"/>
</dbReference>
<evidence type="ECO:0000256" key="2">
    <source>
        <dbReference type="ARBA" id="ARBA00005642"/>
    </source>
</evidence>
<dbReference type="HAMAP" id="MF_01080">
    <property type="entry name" value="TruB_bact"/>
    <property type="match status" value="1"/>
</dbReference>
<dbReference type="SUPFAM" id="SSF55120">
    <property type="entry name" value="Pseudouridine synthase"/>
    <property type="match status" value="1"/>
</dbReference>
<dbReference type="GO" id="GO:0003723">
    <property type="term" value="F:RNA binding"/>
    <property type="evidence" value="ECO:0007669"/>
    <property type="project" value="InterPro"/>
</dbReference>